<gene>
    <name evidence="2" type="ORF">TrLO_g9426</name>
</gene>
<organism evidence="2 3">
    <name type="scientific">Triparma laevis f. longispina</name>
    <dbReference type="NCBI Taxonomy" id="1714387"/>
    <lineage>
        <taxon>Eukaryota</taxon>
        <taxon>Sar</taxon>
        <taxon>Stramenopiles</taxon>
        <taxon>Ochrophyta</taxon>
        <taxon>Bolidophyceae</taxon>
        <taxon>Parmales</taxon>
        <taxon>Triparmaceae</taxon>
        <taxon>Triparma</taxon>
    </lineage>
</organism>
<comment type="caution">
    <text evidence="2">The sequence shown here is derived from an EMBL/GenBank/DDBJ whole genome shotgun (WGS) entry which is preliminary data.</text>
</comment>
<evidence type="ECO:0000313" key="3">
    <source>
        <dbReference type="Proteomes" id="UP001165122"/>
    </source>
</evidence>
<sequence length="190" mass="21364">MSRSVASESNECHEDRKIGDIRGLEDEGNEDGEGILEIPPTESLTISTTVSTVPATTDQFIFTPEFGRHFVEFVHVQTLMALRVATKGYWDAADALIDERIMGVFGGCRELKSMTIPDSLQKIGYHVFLNCTKLVPYGISVGYYFEDKDVSSEVVAHLRLQQHLSGNNFLNTNEFRRLLVPFLQLEMLTT</sequence>
<proteinExistence type="predicted"/>
<dbReference type="Proteomes" id="UP001165122">
    <property type="component" value="Unassembled WGS sequence"/>
</dbReference>
<dbReference type="EMBL" id="BRXW01000393">
    <property type="protein sequence ID" value="GMH50178.1"/>
    <property type="molecule type" value="Genomic_DNA"/>
</dbReference>
<feature type="compositionally biased region" description="Basic and acidic residues" evidence="1">
    <location>
        <begin position="10"/>
        <end position="25"/>
    </location>
</feature>
<dbReference type="InterPro" id="IPR032675">
    <property type="entry name" value="LRR_dom_sf"/>
</dbReference>
<evidence type="ECO:0000313" key="2">
    <source>
        <dbReference type="EMBL" id="GMH50178.1"/>
    </source>
</evidence>
<dbReference type="AlphaFoldDB" id="A0A9W7DP49"/>
<reference evidence="3" key="1">
    <citation type="journal article" date="2023" name="Commun. Biol.">
        <title>Genome analysis of Parmales, the sister group of diatoms, reveals the evolutionary specialization of diatoms from phago-mixotrophs to photoautotrophs.</title>
        <authorList>
            <person name="Ban H."/>
            <person name="Sato S."/>
            <person name="Yoshikawa S."/>
            <person name="Yamada K."/>
            <person name="Nakamura Y."/>
            <person name="Ichinomiya M."/>
            <person name="Sato N."/>
            <person name="Blanc-Mathieu R."/>
            <person name="Endo H."/>
            <person name="Kuwata A."/>
            <person name="Ogata H."/>
        </authorList>
    </citation>
    <scope>NUCLEOTIDE SEQUENCE [LARGE SCALE GENOMIC DNA]</scope>
    <source>
        <strain evidence="3">NIES 3700</strain>
    </source>
</reference>
<keyword evidence="3" id="KW-1185">Reference proteome</keyword>
<protein>
    <submittedName>
        <fullName evidence="2">Uncharacterized protein</fullName>
    </submittedName>
</protein>
<evidence type="ECO:0000256" key="1">
    <source>
        <dbReference type="SAM" id="MobiDB-lite"/>
    </source>
</evidence>
<feature type="region of interest" description="Disordered" evidence="1">
    <location>
        <begin position="1"/>
        <end position="37"/>
    </location>
</feature>
<name>A0A9W7DP49_9STRA</name>
<accession>A0A9W7DP49</accession>
<dbReference type="Gene3D" id="3.80.10.10">
    <property type="entry name" value="Ribonuclease Inhibitor"/>
    <property type="match status" value="1"/>
</dbReference>